<evidence type="ECO:0000313" key="1">
    <source>
        <dbReference type="EMBL" id="EET06189.1"/>
    </source>
</evidence>
<accession>A0A0E1W175</accession>
<organism evidence="1">
    <name type="scientific">Burkholderia pseudomallei 1710a</name>
    <dbReference type="NCBI Taxonomy" id="320371"/>
    <lineage>
        <taxon>Bacteria</taxon>
        <taxon>Pseudomonadati</taxon>
        <taxon>Pseudomonadota</taxon>
        <taxon>Betaproteobacteria</taxon>
        <taxon>Burkholderiales</taxon>
        <taxon>Burkholderiaceae</taxon>
        <taxon>Burkholderia</taxon>
        <taxon>pseudomallei group</taxon>
    </lineage>
</organism>
<dbReference type="Proteomes" id="UP000001812">
    <property type="component" value="Chromosome I"/>
</dbReference>
<name>A0A0E1W175_BURPE</name>
<dbReference type="HOGENOM" id="CLU_217878_0_0_4"/>
<sequence>MPRGGGIDARLRMTAAAVRAGRMVAGDFGSARRYPEFRGGRALS</sequence>
<dbReference type="EMBL" id="CM000832">
    <property type="protein sequence ID" value="EET06189.1"/>
    <property type="molecule type" value="Genomic_DNA"/>
</dbReference>
<gene>
    <name evidence="1" type="ORF">BURPS1710A_3580</name>
</gene>
<reference evidence="1" key="1">
    <citation type="submission" date="2009-05" db="EMBL/GenBank/DDBJ databases">
        <authorList>
            <person name="Harkins D.M."/>
            <person name="DeShazer D."/>
            <person name="Woods D.E."/>
            <person name="Brinkac L.M."/>
            <person name="Brown K.A."/>
            <person name="Hung G.C."/>
            <person name="Tuanyok A."/>
            <person name="Zhang B."/>
            <person name="Nierman W.C."/>
        </authorList>
    </citation>
    <scope>NUCLEOTIDE SEQUENCE [LARGE SCALE GENOMIC DNA]</scope>
    <source>
        <strain evidence="1">1710a</strain>
    </source>
</reference>
<dbReference type="AlphaFoldDB" id="A0A0E1W175"/>
<proteinExistence type="predicted"/>
<protein>
    <submittedName>
        <fullName evidence="1">Uncharacterized protein</fullName>
    </submittedName>
</protein>